<dbReference type="Proteomes" id="UP000292052">
    <property type="component" value="Unassembled WGS sequence"/>
</dbReference>
<sequence>MTDSRAFGYIFGSPDTGHRFFGIKTDKAASQVVIAMRDLFQVVFALKKKEIELAKQHLDKGRFTSSPLFSDTSVSSTKTVSQEATKAITSESKSGGNLEIKSGGTAVADLVDLELELNSLQQGLNQMERITPSDPFVSKDDPFGDSFISYTAGNEDWFTPSATVSGIFEEPPLVPEPTKDEKHEMTKQEILSQFDVFTELDPL</sequence>
<evidence type="ECO:0000313" key="2">
    <source>
        <dbReference type="EMBL" id="RZC36376.1"/>
    </source>
</evidence>
<evidence type="ECO:0000313" key="3">
    <source>
        <dbReference type="Proteomes" id="UP000292052"/>
    </source>
</evidence>
<dbReference type="SUPFAM" id="SSF50729">
    <property type="entry name" value="PH domain-like"/>
    <property type="match status" value="1"/>
</dbReference>
<accession>A0A482VUH9</accession>
<gene>
    <name evidence="2" type="ORF">BDFB_012947</name>
</gene>
<dbReference type="InterPro" id="IPR011993">
    <property type="entry name" value="PH-like_dom_sf"/>
</dbReference>
<dbReference type="Gene3D" id="2.30.29.30">
    <property type="entry name" value="Pleckstrin-homology domain (PH domain)/Phosphotyrosine-binding domain (PTB)"/>
    <property type="match status" value="1"/>
</dbReference>
<dbReference type="PROSITE" id="PS01179">
    <property type="entry name" value="PID"/>
    <property type="match status" value="1"/>
</dbReference>
<proteinExistence type="predicted"/>
<organism evidence="2 3">
    <name type="scientific">Asbolus verrucosus</name>
    <name type="common">Desert ironclad beetle</name>
    <dbReference type="NCBI Taxonomy" id="1661398"/>
    <lineage>
        <taxon>Eukaryota</taxon>
        <taxon>Metazoa</taxon>
        <taxon>Ecdysozoa</taxon>
        <taxon>Arthropoda</taxon>
        <taxon>Hexapoda</taxon>
        <taxon>Insecta</taxon>
        <taxon>Pterygota</taxon>
        <taxon>Neoptera</taxon>
        <taxon>Endopterygota</taxon>
        <taxon>Coleoptera</taxon>
        <taxon>Polyphaga</taxon>
        <taxon>Cucujiformia</taxon>
        <taxon>Tenebrionidae</taxon>
        <taxon>Pimeliinae</taxon>
        <taxon>Asbolus</taxon>
    </lineage>
</organism>
<dbReference type="EMBL" id="QDEB01062727">
    <property type="protein sequence ID" value="RZC36376.1"/>
    <property type="molecule type" value="Genomic_DNA"/>
</dbReference>
<keyword evidence="3" id="KW-1185">Reference proteome</keyword>
<dbReference type="PANTHER" id="PTHR47695">
    <property type="entry name" value="PID DOMAIN-CONTAINING PROTEIN"/>
    <property type="match status" value="1"/>
</dbReference>
<dbReference type="OrthoDB" id="10069833at2759"/>
<dbReference type="STRING" id="1661398.A0A482VUH9"/>
<dbReference type="InterPro" id="IPR006020">
    <property type="entry name" value="PTB/PI_dom"/>
</dbReference>
<name>A0A482VUH9_ASBVE</name>
<dbReference type="GO" id="GO:0005737">
    <property type="term" value="C:cytoplasm"/>
    <property type="evidence" value="ECO:0007669"/>
    <property type="project" value="TreeGrafter"/>
</dbReference>
<feature type="non-terminal residue" evidence="2">
    <location>
        <position position="203"/>
    </location>
</feature>
<dbReference type="PANTHER" id="PTHR47695:SF3">
    <property type="entry name" value="PID DOMAIN-CONTAINING PROTEIN"/>
    <property type="match status" value="1"/>
</dbReference>
<comment type="caution">
    <text evidence="2">The sequence shown here is derived from an EMBL/GenBank/DDBJ whole genome shotgun (WGS) entry which is preliminary data.</text>
</comment>
<reference evidence="2 3" key="1">
    <citation type="submission" date="2017-03" db="EMBL/GenBank/DDBJ databases">
        <title>Genome of the blue death feigning beetle - Asbolus verrucosus.</title>
        <authorList>
            <person name="Rider S.D."/>
        </authorList>
    </citation>
    <scope>NUCLEOTIDE SEQUENCE [LARGE SCALE GENOMIC DNA]</scope>
    <source>
        <strain evidence="2">Butters</strain>
        <tissue evidence="2">Head and leg muscle</tissue>
    </source>
</reference>
<evidence type="ECO:0000259" key="1">
    <source>
        <dbReference type="PROSITE" id="PS01179"/>
    </source>
</evidence>
<dbReference type="AlphaFoldDB" id="A0A482VUH9"/>
<feature type="domain" description="PID" evidence="1">
    <location>
        <begin position="2"/>
        <end position="52"/>
    </location>
</feature>
<protein>
    <submittedName>
        <fullName evidence="2">Disabled</fullName>
    </submittedName>
</protein>